<keyword evidence="6" id="KW-0805">Transcription regulation</keyword>
<evidence type="ECO:0000256" key="3">
    <source>
        <dbReference type="ARBA" id="ARBA00019690"/>
    </source>
</evidence>
<dbReference type="EMBL" id="JH431307">
    <property type="status" value="NOT_ANNOTATED_CDS"/>
    <property type="molecule type" value="Genomic_DNA"/>
</dbReference>
<proteinExistence type="inferred from homology"/>
<dbReference type="PANTHER" id="PTHR12465:SF0">
    <property type="entry name" value="MEDIATOR OF RNA POLYMERASE II TRANSCRIPTION SUBUNIT 20"/>
    <property type="match status" value="1"/>
</dbReference>
<dbReference type="AlphaFoldDB" id="T1IQF9"/>
<evidence type="ECO:0000313" key="8">
    <source>
        <dbReference type="Proteomes" id="UP000014500"/>
    </source>
</evidence>
<evidence type="ECO:0000256" key="4">
    <source>
        <dbReference type="ARBA" id="ARBA00023242"/>
    </source>
</evidence>
<comment type="subunit">
    <text evidence="6">Component of the Mediator complex.</text>
</comment>
<dbReference type="EnsemblMetazoa" id="SMAR003273-RA">
    <property type="protein sequence ID" value="SMAR003273-PA"/>
    <property type="gene ID" value="SMAR003273"/>
</dbReference>
<comment type="subcellular location">
    <subcellularLocation>
        <location evidence="1 6">Nucleus</location>
    </subcellularLocation>
</comment>
<dbReference type="GO" id="GO:0003713">
    <property type="term" value="F:transcription coactivator activity"/>
    <property type="evidence" value="ECO:0007669"/>
    <property type="project" value="TreeGrafter"/>
</dbReference>
<evidence type="ECO:0000256" key="2">
    <source>
        <dbReference type="ARBA" id="ARBA00010743"/>
    </source>
</evidence>
<evidence type="ECO:0000256" key="1">
    <source>
        <dbReference type="ARBA" id="ARBA00004123"/>
    </source>
</evidence>
<dbReference type="PhylomeDB" id="T1IQF9"/>
<dbReference type="GO" id="GO:0016592">
    <property type="term" value="C:mediator complex"/>
    <property type="evidence" value="ECO:0007669"/>
    <property type="project" value="InterPro"/>
</dbReference>
<keyword evidence="6" id="KW-0010">Activator</keyword>
<dbReference type="PANTHER" id="PTHR12465">
    <property type="entry name" value="UBIQUITIN SPECIFIC PROTEASE HOMOLOG 49"/>
    <property type="match status" value="1"/>
</dbReference>
<dbReference type="GO" id="GO:0006357">
    <property type="term" value="P:regulation of transcription by RNA polymerase II"/>
    <property type="evidence" value="ECO:0007669"/>
    <property type="project" value="InterPro"/>
</dbReference>
<protein>
    <recommendedName>
        <fullName evidence="3 6">Mediator of RNA polymerase II transcription subunit 20</fullName>
    </recommendedName>
    <alternativeName>
        <fullName evidence="5 6">Mediator complex subunit 20</fullName>
    </alternativeName>
</protein>
<dbReference type="HOGENOM" id="CLU_080044_1_0_1"/>
<evidence type="ECO:0000256" key="6">
    <source>
        <dbReference type="RuleBase" id="RU364152"/>
    </source>
</evidence>
<dbReference type="eggNOG" id="KOG4309">
    <property type="taxonomic scope" value="Eukaryota"/>
</dbReference>
<keyword evidence="4 6" id="KW-0539">Nucleus</keyword>
<dbReference type="Pfam" id="PF08612">
    <property type="entry name" value="Med20"/>
    <property type="match status" value="1"/>
</dbReference>
<keyword evidence="8" id="KW-1185">Reference proteome</keyword>
<organism evidence="7 8">
    <name type="scientific">Strigamia maritima</name>
    <name type="common">European centipede</name>
    <name type="synonym">Geophilus maritimus</name>
    <dbReference type="NCBI Taxonomy" id="126957"/>
    <lineage>
        <taxon>Eukaryota</taxon>
        <taxon>Metazoa</taxon>
        <taxon>Ecdysozoa</taxon>
        <taxon>Arthropoda</taxon>
        <taxon>Myriapoda</taxon>
        <taxon>Chilopoda</taxon>
        <taxon>Pleurostigmophora</taxon>
        <taxon>Geophilomorpha</taxon>
        <taxon>Linotaeniidae</taxon>
        <taxon>Strigamia</taxon>
    </lineage>
</organism>
<evidence type="ECO:0000256" key="5">
    <source>
        <dbReference type="ARBA" id="ARBA00031954"/>
    </source>
</evidence>
<dbReference type="Proteomes" id="UP000014500">
    <property type="component" value="Unassembled WGS sequence"/>
</dbReference>
<reference evidence="7" key="2">
    <citation type="submission" date="2015-02" db="UniProtKB">
        <authorList>
            <consortium name="EnsemblMetazoa"/>
        </authorList>
    </citation>
    <scope>IDENTIFICATION</scope>
</reference>
<name>T1IQF9_STRMM</name>
<comment type="function">
    <text evidence="6">Component of the Mediator complex, a coactivator involved in the regulated transcription of nearly all RNA polymerase II-dependent genes. Mediator functions as a bridge to convey information from gene-specific regulatory proteins to the basal RNA polymerase II transcription machinery. Mediator is recruited to promoters by direct interactions with regulatory proteins and serves as a scaffold for the assembly of a functional preinitiation complex with RNA polymerase II and the general transcription factors.</text>
</comment>
<gene>
    <name evidence="6" type="primary">MED20</name>
</gene>
<keyword evidence="6" id="KW-0804">Transcription</keyword>
<reference evidence="8" key="1">
    <citation type="submission" date="2011-05" db="EMBL/GenBank/DDBJ databases">
        <authorList>
            <person name="Richards S.R."/>
            <person name="Qu J."/>
            <person name="Jiang H."/>
            <person name="Jhangiani S.N."/>
            <person name="Agravi P."/>
            <person name="Goodspeed R."/>
            <person name="Gross S."/>
            <person name="Mandapat C."/>
            <person name="Jackson L."/>
            <person name="Mathew T."/>
            <person name="Pu L."/>
            <person name="Thornton R."/>
            <person name="Saada N."/>
            <person name="Wilczek-Boney K.B."/>
            <person name="Lee S."/>
            <person name="Kovar C."/>
            <person name="Wu Y."/>
            <person name="Scherer S.E."/>
            <person name="Worley K.C."/>
            <person name="Muzny D.M."/>
            <person name="Gibbs R."/>
        </authorList>
    </citation>
    <scope>NUCLEOTIDE SEQUENCE</scope>
    <source>
        <strain evidence="8">Brora</strain>
    </source>
</reference>
<dbReference type="STRING" id="126957.T1IQF9"/>
<dbReference type="InterPro" id="IPR013921">
    <property type="entry name" value="Mediator_Med20"/>
</dbReference>
<sequence length="268" mass="30163">MTLVSSVQSYAIPEGKSGPQTVENLQKRIESLGGTKASNFCIDCETYYSVPNINPQRAVNILHNSENPATTYAILDTGTCLVVDNLFDHLMGKLSTIYTPKKATRIESKGQSYELKDFLVKIGSVSMGSSFKGILIEVIEYQPCVIPAICFDLMKEFIQGFIGVFGPNPPPCLQNKMNDIHTPIDIMFQYMEHFNNLRKIKHCAYKLKKVRIVPLVIRKNPETSIPIDDAKDTSMKNNLYNITYKHVALDITDDGNTMFYVCLGMRMN</sequence>
<dbReference type="OMA" id="NDIYEPM"/>
<accession>T1IQF9</accession>
<evidence type="ECO:0000313" key="7">
    <source>
        <dbReference type="EnsemblMetazoa" id="SMAR003273-PA"/>
    </source>
</evidence>
<comment type="similarity">
    <text evidence="2 6">Belongs to the Mediator complex subunit 20 family.</text>
</comment>